<protein>
    <recommendedName>
        <fullName evidence="10">M18 family aminopeptidase</fullName>
        <ecNumber evidence="10">3.4.11.-</ecNumber>
    </recommendedName>
</protein>
<dbReference type="InterPro" id="IPR023358">
    <property type="entry name" value="Peptidase_M18_dom2"/>
</dbReference>
<accession>A0A8J8SG54</accession>
<keyword evidence="5 9" id="KW-0479">Metal-binding</keyword>
<dbReference type="EMBL" id="CP058649">
    <property type="protein sequence ID" value="QUI22032.1"/>
    <property type="molecule type" value="Genomic_DNA"/>
</dbReference>
<dbReference type="AlphaFoldDB" id="A0A8J8SG54"/>
<dbReference type="PRINTS" id="PR00932">
    <property type="entry name" value="AMINO1PTASE"/>
</dbReference>
<keyword evidence="4 9" id="KW-0645">Protease</keyword>
<dbReference type="GO" id="GO:0006508">
    <property type="term" value="P:proteolysis"/>
    <property type="evidence" value="ECO:0007669"/>
    <property type="project" value="UniProtKB-KW"/>
</dbReference>
<sequence length="432" mass="48207">MRQNSMDYAKDLLAFINKSVSPYHSVMEGKRMLLEAGFRELKMGQEWHIQRNGKYYVSPYPTALFAIDVGEIIDHVGFKIIASHTDSPCFKIKPKSEIVSDGYMSLNTEVYGGPIFSTWFDRPLSIAGKVALKSKNPLKPEISYVDFKRPLLTIPSLAIHMNRQVNKGVEIHPQKHTLPLVGQINDALEKENYLLHYLAEEMKVDAQEILDFDLYLYVAEEGHMIGFDNEFLQAPKLDDLAMVYGSLRSIIQSKCYDGINIAACFDSEEIGSGTKAGADSALFANILERLSLALNRSKAKHLRMFETSFIISADGAHALHPNAQEEHDPTNRPVLNKGIVLKLSAKQSYATDCESTAAIQQLCDASDLPYQKFVNRSGALGGKTIGPIISSYVPVRAADVGLPMLAMHSTRELIGIKDLVVMDQMFNNFYHI</sequence>
<dbReference type="SUPFAM" id="SSF101821">
    <property type="entry name" value="Aminopeptidase/glucanase lid domain"/>
    <property type="match status" value="1"/>
</dbReference>
<dbReference type="InterPro" id="IPR001948">
    <property type="entry name" value="Peptidase_M18"/>
</dbReference>
<dbReference type="KEGG" id="vpy:HZI73_06820"/>
<dbReference type="PANTHER" id="PTHR28570">
    <property type="entry name" value="ASPARTYL AMINOPEPTIDASE"/>
    <property type="match status" value="1"/>
</dbReference>
<keyword evidence="3 9" id="KW-0031">Aminopeptidase</keyword>
<organism evidence="11 12">
    <name type="scientific">Vallitalea pronyensis</name>
    <dbReference type="NCBI Taxonomy" id="1348613"/>
    <lineage>
        <taxon>Bacteria</taxon>
        <taxon>Bacillati</taxon>
        <taxon>Bacillota</taxon>
        <taxon>Clostridia</taxon>
        <taxon>Lachnospirales</taxon>
        <taxon>Vallitaleaceae</taxon>
        <taxon>Vallitalea</taxon>
    </lineage>
</organism>
<evidence type="ECO:0000256" key="4">
    <source>
        <dbReference type="ARBA" id="ARBA00022670"/>
    </source>
</evidence>
<keyword evidence="7 9" id="KW-0862">Zinc</keyword>
<evidence type="ECO:0000256" key="8">
    <source>
        <dbReference type="ARBA" id="ARBA00023049"/>
    </source>
</evidence>
<evidence type="ECO:0000256" key="3">
    <source>
        <dbReference type="ARBA" id="ARBA00022438"/>
    </source>
</evidence>
<dbReference type="NCBIfam" id="NF002759">
    <property type="entry name" value="PRK02813.1"/>
    <property type="match status" value="1"/>
</dbReference>
<comment type="similarity">
    <text evidence="2 9">Belongs to the peptidase M18 family.</text>
</comment>
<proteinExistence type="inferred from homology"/>
<evidence type="ECO:0000256" key="2">
    <source>
        <dbReference type="ARBA" id="ARBA00008290"/>
    </source>
</evidence>
<evidence type="ECO:0000256" key="7">
    <source>
        <dbReference type="ARBA" id="ARBA00022833"/>
    </source>
</evidence>
<gene>
    <name evidence="11" type="ORF">HZI73_06820</name>
</gene>
<dbReference type="FunFam" id="2.30.250.10:FF:000003">
    <property type="entry name" value="Probable M18 family aminopeptidase 2"/>
    <property type="match status" value="1"/>
</dbReference>
<dbReference type="Proteomes" id="UP000683246">
    <property type="component" value="Chromosome"/>
</dbReference>
<name>A0A8J8SG54_9FIRM</name>
<dbReference type="Pfam" id="PF02127">
    <property type="entry name" value="Peptidase_M18"/>
    <property type="match status" value="1"/>
</dbReference>
<evidence type="ECO:0000313" key="11">
    <source>
        <dbReference type="EMBL" id="QUI22032.1"/>
    </source>
</evidence>
<evidence type="ECO:0000256" key="10">
    <source>
        <dbReference type="RuleBase" id="RU004387"/>
    </source>
</evidence>
<dbReference type="GO" id="GO:0008237">
    <property type="term" value="F:metallopeptidase activity"/>
    <property type="evidence" value="ECO:0007669"/>
    <property type="project" value="UniProtKB-KW"/>
</dbReference>
<evidence type="ECO:0000256" key="5">
    <source>
        <dbReference type="ARBA" id="ARBA00022723"/>
    </source>
</evidence>
<dbReference type="GO" id="GO:0008270">
    <property type="term" value="F:zinc ion binding"/>
    <property type="evidence" value="ECO:0007669"/>
    <property type="project" value="InterPro"/>
</dbReference>
<dbReference type="PANTHER" id="PTHR28570:SF3">
    <property type="entry name" value="ASPARTYL AMINOPEPTIDASE"/>
    <property type="match status" value="1"/>
</dbReference>
<comment type="cofactor">
    <cofactor evidence="1 10">
        <name>Zn(2+)</name>
        <dbReference type="ChEBI" id="CHEBI:29105"/>
    </cofactor>
</comment>
<dbReference type="GO" id="GO:0004177">
    <property type="term" value="F:aminopeptidase activity"/>
    <property type="evidence" value="ECO:0007669"/>
    <property type="project" value="UniProtKB-KW"/>
</dbReference>
<keyword evidence="6 9" id="KW-0378">Hydrolase</keyword>
<evidence type="ECO:0000256" key="1">
    <source>
        <dbReference type="ARBA" id="ARBA00001947"/>
    </source>
</evidence>
<keyword evidence="8 9" id="KW-0482">Metalloprotease</keyword>
<dbReference type="SUPFAM" id="SSF53187">
    <property type="entry name" value="Zn-dependent exopeptidases"/>
    <property type="match status" value="1"/>
</dbReference>
<evidence type="ECO:0000256" key="9">
    <source>
        <dbReference type="RuleBase" id="RU004386"/>
    </source>
</evidence>
<dbReference type="EC" id="3.4.11.-" evidence="10"/>
<dbReference type="Gene3D" id="3.40.630.10">
    <property type="entry name" value="Zn peptidases"/>
    <property type="match status" value="1"/>
</dbReference>
<evidence type="ECO:0000313" key="12">
    <source>
        <dbReference type="Proteomes" id="UP000683246"/>
    </source>
</evidence>
<evidence type="ECO:0000256" key="6">
    <source>
        <dbReference type="ARBA" id="ARBA00022801"/>
    </source>
</evidence>
<dbReference type="RefSeq" id="WP_212697507.1">
    <property type="nucleotide sequence ID" value="NZ_CP058649.1"/>
</dbReference>
<keyword evidence="12" id="KW-1185">Reference proteome</keyword>
<dbReference type="Gene3D" id="2.30.250.10">
    <property type="entry name" value="Aminopeptidase i, Domain 2"/>
    <property type="match status" value="1"/>
</dbReference>
<dbReference type="CDD" id="cd05658">
    <property type="entry name" value="M18_DAP"/>
    <property type="match status" value="1"/>
</dbReference>
<dbReference type="GO" id="GO:0005737">
    <property type="term" value="C:cytoplasm"/>
    <property type="evidence" value="ECO:0007669"/>
    <property type="project" value="UniProtKB-ARBA"/>
</dbReference>
<reference evidence="11" key="1">
    <citation type="submission" date="2020-07" db="EMBL/GenBank/DDBJ databases">
        <title>Vallitalea pronyensis genome.</title>
        <authorList>
            <person name="Postec A."/>
        </authorList>
    </citation>
    <scope>NUCLEOTIDE SEQUENCE</scope>
    <source>
        <strain evidence="11">FatNI3</strain>
    </source>
</reference>